<evidence type="ECO:0000256" key="1">
    <source>
        <dbReference type="SAM" id="MobiDB-lite"/>
    </source>
</evidence>
<feature type="region of interest" description="Disordered" evidence="1">
    <location>
        <begin position="616"/>
        <end position="682"/>
    </location>
</feature>
<reference evidence="2 3" key="1">
    <citation type="submission" date="2023-05" db="EMBL/GenBank/DDBJ databases">
        <title>A 100% complete, gapless, phased diploid assembly of the Scenedesmus obliquus UTEX 3031 genome.</title>
        <authorList>
            <person name="Biondi T.C."/>
            <person name="Hanschen E.R."/>
            <person name="Kwon T."/>
            <person name="Eng W."/>
            <person name="Kruse C.P.S."/>
            <person name="Koehler S.I."/>
            <person name="Kunde Y."/>
            <person name="Gleasner C.D."/>
            <person name="You Mak K.T."/>
            <person name="Polle J."/>
            <person name="Hovde B.T."/>
            <person name="Starkenburg S.R."/>
        </authorList>
    </citation>
    <scope>NUCLEOTIDE SEQUENCE [LARGE SCALE GENOMIC DNA]</scope>
    <source>
        <strain evidence="2 3">DOE0152z</strain>
    </source>
</reference>
<keyword evidence="3" id="KW-1185">Reference proteome</keyword>
<feature type="compositionally biased region" description="Polar residues" evidence="1">
    <location>
        <begin position="661"/>
        <end position="678"/>
    </location>
</feature>
<protein>
    <submittedName>
        <fullName evidence="2">Uncharacterized protein</fullName>
    </submittedName>
</protein>
<dbReference type="EMBL" id="CP126209">
    <property type="protein sequence ID" value="WIA10868.1"/>
    <property type="molecule type" value="Genomic_DNA"/>
</dbReference>
<dbReference type="Proteomes" id="UP001244341">
    <property type="component" value="Chromosome 2b"/>
</dbReference>
<feature type="region of interest" description="Disordered" evidence="1">
    <location>
        <begin position="507"/>
        <end position="536"/>
    </location>
</feature>
<organism evidence="2 3">
    <name type="scientific">Tetradesmus obliquus</name>
    <name type="common">Green alga</name>
    <name type="synonym">Acutodesmus obliquus</name>
    <dbReference type="NCBI Taxonomy" id="3088"/>
    <lineage>
        <taxon>Eukaryota</taxon>
        <taxon>Viridiplantae</taxon>
        <taxon>Chlorophyta</taxon>
        <taxon>core chlorophytes</taxon>
        <taxon>Chlorophyceae</taxon>
        <taxon>CS clade</taxon>
        <taxon>Sphaeropleales</taxon>
        <taxon>Scenedesmaceae</taxon>
        <taxon>Tetradesmus</taxon>
    </lineage>
</organism>
<sequence>MLQDAVDELQLAYCKQADDVCITRLRLHVVYWDAVCSGSDEDHKACNAVVAEWTEDEHDERYGLMPDLPDLVSDSAWESDDSYKLTRHTPFGRLAMPPSEPQPDPETTPQALKERWEAAKQPLKTGVFANKWLVDEPVPYFRSGATQHTSDEHKDLKLALFTGEVRDGVAPPLGYRASRGRTEVPQIWKPHETASATPLGFSGSAAGALQLAADARLRLHVPRIQNNVNPVGAPVQVHPDRDPLLRVMPINPSLKMPGKLQGLTPVGFSAATTERLPQPMSVSAALLREGTVMPVLGGRGAAPPSLQAVAQGTRDSASVARPMAREVCGAAHAPALAGQQLLLRAELSAAPAVAASRRGVQQQAGQLAFGSRSNGPSAAAATFQGTIRRQPRQQQQPMGTLINSRVQHADAATERVAFSLQCDSRAPPPTMSTTAASEGFSFNMPLTLHQGDAMAQSAPCKRQQQPEFVVQIGQARALPTHHQPDVATGAARRMACASSYEPAATRCIPAHSQEEKVPPSMQSRRRAPTEWSTSRSLVPALASEDRFAAMLRHEDEEEQQARQQLKGRRVDDVEVPTGQARAMPPSAVQADLGSMEPSSRASAAVSIAPVPSRTLVRDDGATRPFDPRMAHNSAERRAGASCPHEPSNRATMHSAVRPGPAQQTTGYRKVPSSSSSMQPLEHHHLLTKKGSAPAAAEATAMQCRQHEHAADQSTLLINAGVRVPSAPVYEAPELLSRFAEQEQHGERMMPEARMHAPLDQPAPTAAAQTRKAVVSAERELQPAAHLVRPLAVAAVRPAAATTAVPKRHAEAGTQKF</sequence>
<name>A0ABY8TR52_TETOB</name>
<accession>A0ABY8TR52</accession>
<evidence type="ECO:0000313" key="3">
    <source>
        <dbReference type="Proteomes" id="UP001244341"/>
    </source>
</evidence>
<evidence type="ECO:0000313" key="2">
    <source>
        <dbReference type="EMBL" id="WIA10868.1"/>
    </source>
</evidence>
<proteinExistence type="predicted"/>
<feature type="compositionally biased region" description="Basic and acidic residues" evidence="1">
    <location>
        <begin position="616"/>
        <end position="638"/>
    </location>
</feature>
<gene>
    <name evidence="2" type="ORF">OEZ85_011034</name>
</gene>